<protein>
    <submittedName>
        <fullName evidence="1">DUF4254 domain-containing protein</fullName>
    </submittedName>
</protein>
<dbReference type="Proteomes" id="UP001606210">
    <property type="component" value="Unassembled WGS sequence"/>
</dbReference>
<evidence type="ECO:0000313" key="2">
    <source>
        <dbReference type="Proteomes" id="UP001606210"/>
    </source>
</evidence>
<organism evidence="1 2">
    <name type="scientific">Pelomonas parva</name>
    <dbReference type="NCBI Taxonomy" id="3299032"/>
    <lineage>
        <taxon>Bacteria</taxon>
        <taxon>Pseudomonadati</taxon>
        <taxon>Pseudomonadota</taxon>
        <taxon>Betaproteobacteria</taxon>
        <taxon>Burkholderiales</taxon>
        <taxon>Sphaerotilaceae</taxon>
        <taxon>Roseateles</taxon>
    </lineage>
</organism>
<reference evidence="1 2" key="1">
    <citation type="submission" date="2024-08" db="EMBL/GenBank/DDBJ databases">
        <authorList>
            <person name="Lu H."/>
        </authorList>
    </citation>
    <scope>NUCLEOTIDE SEQUENCE [LARGE SCALE GENOMIC DNA]</scope>
    <source>
        <strain evidence="1 2">LYH14W</strain>
    </source>
</reference>
<dbReference type="Pfam" id="PF14063">
    <property type="entry name" value="DUF4254"/>
    <property type="match status" value="1"/>
</dbReference>
<evidence type="ECO:0000313" key="1">
    <source>
        <dbReference type="EMBL" id="MFG6429216.1"/>
    </source>
</evidence>
<sequence>MTAALPSSTEVIAAHDAALAVAPAPVDADDVRGWISVNHFHNRSLWAQEDLARRTQAPDAEIVANKRAIDRHNQARNDAIERIDEFLLAALGLVDPATLASALPRSTVAPGARLNSETAGSMLDRISILGLKIAAMREQTLRADVDDAHRQACGERLQRLVQQRADLGQCFDELLADSRAGRAYFKVYRQFKMYNDPRLNPALIAESK</sequence>
<proteinExistence type="predicted"/>
<dbReference type="EMBL" id="JBIGHV010000002">
    <property type="protein sequence ID" value="MFG6429216.1"/>
    <property type="molecule type" value="Genomic_DNA"/>
</dbReference>
<dbReference type="RefSeq" id="WP_394476493.1">
    <property type="nucleotide sequence ID" value="NZ_JBIGHV010000002.1"/>
</dbReference>
<accession>A0ABW7EXX2</accession>
<gene>
    <name evidence="1" type="ORF">ACG00Y_04795</name>
</gene>
<comment type="caution">
    <text evidence="1">The sequence shown here is derived from an EMBL/GenBank/DDBJ whole genome shotgun (WGS) entry which is preliminary data.</text>
</comment>
<dbReference type="InterPro" id="IPR025350">
    <property type="entry name" value="DUF4254"/>
</dbReference>
<name>A0ABW7EXX2_9BURK</name>
<keyword evidence="2" id="KW-1185">Reference proteome</keyword>